<organism evidence="1 2">
    <name type="scientific">Camellia lanceoleosa</name>
    <dbReference type="NCBI Taxonomy" id="1840588"/>
    <lineage>
        <taxon>Eukaryota</taxon>
        <taxon>Viridiplantae</taxon>
        <taxon>Streptophyta</taxon>
        <taxon>Embryophyta</taxon>
        <taxon>Tracheophyta</taxon>
        <taxon>Spermatophyta</taxon>
        <taxon>Magnoliopsida</taxon>
        <taxon>eudicotyledons</taxon>
        <taxon>Gunneridae</taxon>
        <taxon>Pentapetalae</taxon>
        <taxon>asterids</taxon>
        <taxon>Ericales</taxon>
        <taxon>Theaceae</taxon>
        <taxon>Camellia</taxon>
    </lineage>
</organism>
<reference evidence="1 2" key="1">
    <citation type="journal article" date="2022" name="Plant J.">
        <title>Chromosome-level genome of Camellia lanceoleosa provides a valuable resource for understanding genome evolution and self-incompatibility.</title>
        <authorList>
            <person name="Gong W."/>
            <person name="Xiao S."/>
            <person name="Wang L."/>
            <person name="Liao Z."/>
            <person name="Chang Y."/>
            <person name="Mo W."/>
            <person name="Hu G."/>
            <person name="Li W."/>
            <person name="Zhao G."/>
            <person name="Zhu H."/>
            <person name="Hu X."/>
            <person name="Ji K."/>
            <person name="Xiang X."/>
            <person name="Song Q."/>
            <person name="Yuan D."/>
            <person name="Jin S."/>
            <person name="Zhang L."/>
        </authorList>
    </citation>
    <scope>NUCLEOTIDE SEQUENCE [LARGE SCALE GENOMIC DNA]</scope>
    <source>
        <strain evidence="1">SQ_2022a</strain>
    </source>
</reference>
<protein>
    <submittedName>
        <fullName evidence="1">Calmodulin-binding protein 60 A</fullName>
    </submittedName>
</protein>
<dbReference type="EMBL" id="CM045759">
    <property type="protein sequence ID" value="KAI8019856.1"/>
    <property type="molecule type" value="Genomic_DNA"/>
</dbReference>
<accession>A0ACC0I6A7</accession>
<comment type="caution">
    <text evidence="1">The sequence shown here is derived from an EMBL/GenBank/DDBJ whole genome shotgun (WGS) entry which is preliminary data.</text>
</comment>
<proteinExistence type="predicted"/>
<name>A0ACC0I6A7_9ERIC</name>
<dbReference type="Proteomes" id="UP001060215">
    <property type="component" value="Chromosome 2"/>
</dbReference>
<evidence type="ECO:0000313" key="2">
    <source>
        <dbReference type="Proteomes" id="UP001060215"/>
    </source>
</evidence>
<gene>
    <name evidence="1" type="ORF">LOK49_LG04G02031</name>
</gene>
<evidence type="ECO:0000313" key="1">
    <source>
        <dbReference type="EMBL" id="KAI8019856.1"/>
    </source>
</evidence>
<sequence length="539" mass="61589">MSQVRQLAESNIGSQPTSNIISTSDDEEGSTLLSALRNGDLDTIKHVIQPIIEHLIRRIVKEEFESVQERILTSMTSMNQNSGNKIHCSEPRSLQLRFLNKLSPLLLTGSQVKGENCSSVRIDLVDVITKQVVKFGPEASAKVEIVVLRVDPDKDEEHEWTREEFNLKIVKETKENESILTRNAFLNLKEGIGSLDEISFAHRSSWMKKHEFRLGARIVNKFDRTRVREAKSEPFFFEDCRNKLYKKHYPPSLTDNVWRLENIGKGGRIDERLSKENIITVEDFLKKFVIDRQGLRNILGSAMPDKKLDVTVKHALTCKLDERYLYPPPSSQQKTRIVFNAVGQVLGVYSECHYTPIDDLSETKKADAQKLVVSAFEHWGQVVPYDDNSLLRNALSPSNLTWPQSPSGANVCTSHMIAEYDHTQPSTSQGIISSNDFITTSHMIDPGLHTICNMEFIYEPLVAPVFQYEPSRAPHQAPNQMWDLESMIRDIDQDFEESQAVAIDEAQSRKWVQMFIVLKFSVRMITKVSGHVRKKQRLH</sequence>
<keyword evidence="2" id="KW-1185">Reference proteome</keyword>